<evidence type="ECO:0000259" key="5">
    <source>
        <dbReference type="PROSITE" id="PS51077"/>
    </source>
</evidence>
<feature type="compositionally biased region" description="Basic and acidic residues" evidence="4">
    <location>
        <begin position="151"/>
        <end position="160"/>
    </location>
</feature>
<keyword evidence="3" id="KW-0804">Transcription</keyword>
<dbReference type="GO" id="GO:0003677">
    <property type="term" value="F:DNA binding"/>
    <property type="evidence" value="ECO:0007669"/>
    <property type="project" value="UniProtKB-KW"/>
</dbReference>
<dbReference type="SUPFAM" id="SSF46785">
    <property type="entry name" value="Winged helix' DNA-binding domain"/>
    <property type="match status" value="1"/>
</dbReference>
<dbReference type="PANTHER" id="PTHR30136:SF39">
    <property type="entry name" value="TRANSCRIPTIONAL REGULATORY PROTEIN"/>
    <property type="match status" value="1"/>
</dbReference>
<proteinExistence type="predicted"/>
<dbReference type="InterPro" id="IPR036390">
    <property type="entry name" value="WH_DNA-bd_sf"/>
</dbReference>
<evidence type="ECO:0000256" key="4">
    <source>
        <dbReference type="SAM" id="MobiDB-lite"/>
    </source>
</evidence>
<dbReference type="Gene3D" id="1.10.10.10">
    <property type="entry name" value="Winged helix-like DNA-binding domain superfamily/Winged helix DNA-binding domain"/>
    <property type="match status" value="1"/>
</dbReference>
<organism evidence="7">
    <name type="scientific">mine drainage metagenome</name>
    <dbReference type="NCBI Taxonomy" id="410659"/>
    <lineage>
        <taxon>unclassified sequences</taxon>
        <taxon>metagenomes</taxon>
        <taxon>ecological metagenomes</taxon>
    </lineage>
</organism>
<dbReference type="PROSITE" id="PS51078">
    <property type="entry name" value="ICLR_ED"/>
    <property type="match status" value="1"/>
</dbReference>
<dbReference type="InterPro" id="IPR014757">
    <property type="entry name" value="Tscrpt_reg_IclR_C"/>
</dbReference>
<evidence type="ECO:0000313" key="7">
    <source>
        <dbReference type="EMBL" id="EQD81086.1"/>
    </source>
</evidence>
<evidence type="ECO:0000256" key="2">
    <source>
        <dbReference type="ARBA" id="ARBA00023125"/>
    </source>
</evidence>
<sequence length="160" mass="17624">ILNLFTEENLILTVRDTTNSTGLPKTTVLRLLQTLEHAGLLWSLETGGYTPGPALLHWARIANESWQLPPDFREVLAELSEVARETVNVYVRKGLRRVCIAQVPGPQSLRHVVRVGDELPLWAGASAKILLAQAPKSTLEAVAQESPSNADKTRDLEPMV</sequence>
<feature type="domain" description="HTH iclR-type" evidence="5">
    <location>
        <begin position="1"/>
        <end position="53"/>
    </location>
</feature>
<name>T1C6Q5_9ZZZZ</name>
<accession>T1C6Q5</accession>
<dbReference type="EMBL" id="AUZX01000154">
    <property type="protein sequence ID" value="EQD81086.1"/>
    <property type="molecule type" value="Genomic_DNA"/>
</dbReference>
<comment type="caution">
    <text evidence="7">The sequence shown here is derived from an EMBL/GenBank/DDBJ whole genome shotgun (WGS) entry which is preliminary data.</text>
</comment>
<feature type="domain" description="IclR-ED" evidence="6">
    <location>
        <begin position="54"/>
        <end position="160"/>
    </location>
</feature>
<dbReference type="InterPro" id="IPR005471">
    <property type="entry name" value="Tscrpt_reg_IclR_N"/>
</dbReference>
<dbReference type="PROSITE" id="PS51077">
    <property type="entry name" value="HTH_ICLR"/>
    <property type="match status" value="1"/>
</dbReference>
<feature type="non-terminal residue" evidence="7">
    <location>
        <position position="1"/>
    </location>
</feature>
<dbReference type="Gene3D" id="3.30.450.40">
    <property type="match status" value="1"/>
</dbReference>
<keyword evidence="1" id="KW-0805">Transcription regulation</keyword>
<dbReference type="InterPro" id="IPR036388">
    <property type="entry name" value="WH-like_DNA-bd_sf"/>
</dbReference>
<feature type="region of interest" description="Disordered" evidence="4">
    <location>
        <begin position="141"/>
        <end position="160"/>
    </location>
</feature>
<dbReference type="SUPFAM" id="SSF55781">
    <property type="entry name" value="GAF domain-like"/>
    <property type="match status" value="1"/>
</dbReference>
<gene>
    <name evidence="7" type="ORF">B1A_00201</name>
</gene>
<dbReference type="GO" id="GO:0045892">
    <property type="term" value="P:negative regulation of DNA-templated transcription"/>
    <property type="evidence" value="ECO:0007669"/>
    <property type="project" value="TreeGrafter"/>
</dbReference>
<protein>
    <submittedName>
        <fullName evidence="7">Transcriptional regulator, IclR family</fullName>
    </submittedName>
</protein>
<dbReference type="Pfam" id="PF01614">
    <property type="entry name" value="IclR_C"/>
    <property type="match status" value="1"/>
</dbReference>
<dbReference type="GO" id="GO:0003700">
    <property type="term" value="F:DNA-binding transcription factor activity"/>
    <property type="evidence" value="ECO:0007669"/>
    <property type="project" value="TreeGrafter"/>
</dbReference>
<keyword evidence="2" id="KW-0238">DNA-binding</keyword>
<reference evidence="7" key="1">
    <citation type="submission" date="2013-08" db="EMBL/GenBank/DDBJ databases">
        <authorList>
            <person name="Mendez C."/>
            <person name="Richter M."/>
            <person name="Ferrer M."/>
            <person name="Sanchez J."/>
        </authorList>
    </citation>
    <scope>NUCLEOTIDE SEQUENCE</scope>
</reference>
<dbReference type="PANTHER" id="PTHR30136">
    <property type="entry name" value="HELIX-TURN-HELIX TRANSCRIPTIONAL REGULATOR, ICLR FAMILY"/>
    <property type="match status" value="1"/>
</dbReference>
<dbReference type="InterPro" id="IPR029016">
    <property type="entry name" value="GAF-like_dom_sf"/>
</dbReference>
<reference evidence="7" key="2">
    <citation type="journal article" date="2014" name="ISME J.">
        <title>Microbial stratification in low pH oxic and suboxic macroscopic growths along an acid mine drainage.</title>
        <authorList>
            <person name="Mendez-Garcia C."/>
            <person name="Mesa V."/>
            <person name="Sprenger R.R."/>
            <person name="Richter M."/>
            <person name="Diez M.S."/>
            <person name="Solano J."/>
            <person name="Bargiela R."/>
            <person name="Golyshina O.V."/>
            <person name="Manteca A."/>
            <person name="Ramos J.L."/>
            <person name="Gallego J.R."/>
            <person name="Llorente I."/>
            <person name="Martins Dos Santos V.A."/>
            <person name="Jensen O.N."/>
            <person name="Pelaez A.I."/>
            <person name="Sanchez J."/>
            <person name="Ferrer M."/>
        </authorList>
    </citation>
    <scope>NUCLEOTIDE SEQUENCE</scope>
</reference>
<evidence type="ECO:0000256" key="3">
    <source>
        <dbReference type="ARBA" id="ARBA00023163"/>
    </source>
</evidence>
<evidence type="ECO:0000259" key="6">
    <source>
        <dbReference type="PROSITE" id="PS51078"/>
    </source>
</evidence>
<dbReference type="InterPro" id="IPR050707">
    <property type="entry name" value="HTH_MetabolicPath_Reg"/>
</dbReference>
<dbReference type="Pfam" id="PF09339">
    <property type="entry name" value="HTH_IclR"/>
    <property type="match status" value="1"/>
</dbReference>
<evidence type="ECO:0000256" key="1">
    <source>
        <dbReference type="ARBA" id="ARBA00023015"/>
    </source>
</evidence>
<dbReference type="AlphaFoldDB" id="T1C6Q5"/>